<gene>
    <name evidence="2" type="ORF">BDZ94DRAFT_1260366</name>
</gene>
<accession>A0A9P5Y7X3</accession>
<dbReference type="EMBL" id="MU150268">
    <property type="protein sequence ID" value="KAF9462800.1"/>
    <property type="molecule type" value="Genomic_DNA"/>
</dbReference>
<proteinExistence type="predicted"/>
<reference evidence="2" key="1">
    <citation type="submission" date="2020-11" db="EMBL/GenBank/DDBJ databases">
        <authorList>
            <consortium name="DOE Joint Genome Institute"/>
            <person name="Ahrendt S."/>
            <person name="Riley R."/>
            <person name="Andreopoulos W."/>
            <person name="Labutti K."/>
            <person name="Pangilinan J."/>
            <person name="Ruiz-Duenas F.J."/>
            <person name="Barrasa J.M."/>
            <person name="Sanchez-Garcia M."/>
            <person name="Camarero S."/>
            <person name="Miyauchi S."/>
            <person name="Serrano A."/>
            <person name="Linde D."/>
            <person name="Babiker R."/>
            <person name="Drula E."/>
            <person name="Ayuso-Fernandez I."/>
            <person name="Pacheco R."/>
            <person name="Padilla G."/>
            <person name="Ferreira P."/>
            <person name="Barriuso J."/>
            <person name="Kellner H."/>
            <person name="Castanera R."/>
            <person name="Alfaro M."/>
            <person name="Ramirez L."/>
            <person name="Pisabarro A.G."/>
            <person name="Kuo A."/>
            <person name="Tritt A."/>
            <person name="Lipzen A."/>
            <person name="He G."/>
            <person name="Yan M."/>
            <person name="Ng V."/>
            <person name="Cullen D."/>
            <person name="Martin F."/>
            <person name="Rosso M.-N."/>
            <person name="Henrissat B."/>
            <person name="Hibbett D."/>
            <person name="Martinez A.T."/>
            <person name="Grigoriev I.V."/>
        </authorList>
    </citation>
    <scope>NUCLEOTIDE SEQUENCE</scope>
    <source>
        <strain evidence="2">CBS 247.69</strain>
    </source>
</reference>
<sequence length="127" mass="13142">MKDKVMGTTTEKPSEPARPTDLNTQVDSTKADVGHSPAEKHGKGGGTVVNAPFPLDETKAKAENAASSTVDPARGGGTSGSGSGNGASPHKSKFMDRIKGEVKVISGKLAHNEEKVEEGRRLMGKST</sequence>
<feature type="compositionally biased region" description="Basic and acidic residues" evidence="1">
    <location>
        <begin position="29"/>
        <end position="42"/>
    </location>
</feature>
<protein>
    <submittedName>
        <fullName evidence="2">Uncharacterized protein</fullName>
    </submittedName>
</protein>
<evidence type="ECO:0000313" key="3">
    <source>
        <dbReference type="Proteomes" id="UP000807353"/>
    </source>
</evidence>
<feature type="compositionally biased region" description="Gly residues" evidence="1">
    <location>
        <begin position="74"/>
        <end position="85"/>
    </location>
</feature>
<dbReference type="Proteomes" id="UP000807353">
    <property type="component" value="Unassembled WGS sequence"/>
</dbReference>
<dbReference type="OrthoDB" id="3268823at2759"/>
<name>A0A9P5Y7X3_9AGAR</name>
<evidence type="ECO:0000256" key="1">
    <source>
        <dbReference type="SAM" id="MobiDB-lite"/>
    </source>
</evidence>
<feature type="region of interest" description="Disordered" evidence="1">
    <location>
        <begin position="1"/>
        <end position="95"/>
    </location>
</feature>
<evidence type="ECO:0000313" key="2">
    <source>
        <dbReference type="EMBL" id="KAF9462800.1"/>
    </source>
</evidence>
<organism evidence="2 3">
    <name type="scientific">Collybia nuda</name>
    <dbReference type="NCBI Taxonomy" id="64659"/>
    <lineage>
        <taxon>Eukaryota</taxon>
        <taxon>Fungi</taxon>
        <taxon>Dikarya</taxon>
        <taxon>Basidiomycota</taxon>
        <taxon>Agaricomycotina</taxon>
        <taxon>Agaricomycetes</taxon>
        <taxon>Agaricomycetidae</taxon>
        <taxon>Agaricales</taxon>
        <taxon>Tricholomatineae</taxon>
        <taxon>Clitocybaceae</taxon>
        <taxon>Collybia</taxon>
    </lineage>
</organism>
<comment type="caution">
    <text evidence="2">The sequence shown here is derived from an EMBL/GenBank/DDBJ whole genome shotgun (WGS) entry which is preliminary data.</text>
</comment>
<keyword evidence="3" id="KW-1185">Reference proteome</keyword>
<dbReference type="AlphaFoldDB" id="A0A9P5Y7X3"/>